<sequence length="134" mass="14986">MNTTHRPPQRAASVFSTLIVMYEFDKGVVRLQCFTVRFIGIHLSEVDDCLDRLYTLEGGPTISSSRRRRLGGVAVKCLSCSKVIFRERNNVCSVVDSRLVANVNMCKGWMIYGLEIKIGLKICRGLKAVLTTSV</sequence>
<dbReference type="Proteomes" id="UP000887013">
    <property type="component" value="Unassembled WGS sequence"/>
</dbReference>
<proteinExistence type="predicted"/>
<evidence type="ECO:0000313" key="2">
    <source>
        <dbReference type="Proteomes" id="UP000887013"/>
    </source>
</evidence>
<dbReference type="AlphaFoldDB" id="A0A8X6PE99"/>
<protein>
    <submittedName>
        <fullName evidence="1">Uncharacterized protein</fullName>
    </submittedName>
</protein>
<gene>
    <name evidence="1" type="ORF">NPIL_335921</name>
</gene>
<accession>A0A8X6PE99</accession>
<reference evidence="1" key="1">
    <citation type="submission" date="2020-08" db="EMBL/GenBank/DDBJ databases">
        <title>Multicomponent nature underlies the extraordinary mechanical properties of spider dragline silk.</title>
        <authorList>
            <person name="Kono N."/>
            <person name="Nakamura H."/>
            <person name="Mori M."/>
            <person name="Yoshida Y."/>
            <person name="Ohtoshi R."/>
            <person name="Malay A.D."/>
            <person name="Moran D.A.P."/>
            <person name="Tomita M."/>
            <person name="Numata K."/>
            <person name="Arakawa K."/>
        </authorList>
    </citation>
    <scope>NUCLEOTIDE SEQUENCE</scope>
</reference>
<dbReference type="EMBL" id="BMAW01020090">
    <property type="protein sequence ID" value="GFT66349.1"/>
    <property type="molecule type" value="Genomic_DNA"/>
</dbReference>
<name>A0A8X6PE99_NEPPI</name>
<keyword evidence="2" id="KW-1185">Reference proteome</keyword>
<comment type="caution">
    <text evidence="1">The sequence shown here is derived from an EMBL/GenBank/DDBJ whole genome shotgun (WGS) entry which is preliminary data.</text>
</comment>
<evidence type="ECO:0000313" key="1">
    <source>
        <dbReference type="EMBL" id="GFT66349.1"/>
    </source>
</evidence>
<organism evidence="1 2">
    <name type="scientific">Nephila pilipes</name>
    <name type="common">Giant wood spider</name>
    <name type="synonym">Nephila maculata</name>
    <dbReference type="NCBI Taxonomy" id="299642"/>
    <lineage>
        <taxon>Eukaryota</taxon>
        <taxon>Metazoa</taxon>
        <taxon>Ecdysozoa</taxon>
        <taxon>Arthropoda</taxon>
        <taxon>Chelicerata</taxon>
        <taxon>Arachnida</taxon>
        <taxon>Araneae</taxon>
        <taxon>Araneomorphae</taxon>
        <taxon>Entelegynae</taxon>
        <taxon>Araneoidea</taxon>
        <taxon>Nephilidae</taxon>
        <taxon>Nephila</taxon>
    </lineage>
</organism>